<dbReference type="InterPro" id="IPR018449">
    <property type="entry name" value="NIL_domain"/>
</dbReference>
<reference evidence="12 13" key="1">
    <citation type="submission" date="2017-09" db="EMBL/GenBank/DDBJ databases">
        <title>Complete genome sequence of Oxytococcus suis strain ZY16052.</title>
        <authorList>
            <person name="Li F."/>
        </authorList>
    </citation>
    <scope>NUCLEOTIDE SEQUENCE [LARGE SCALE GENOMIC DNA]</scope>
    <source>
        <strain evidence="12 13">ZY16052</strain>
    </source>
</reference>
<dbReference type="AlphaFoldDB" id="A0A347WHN7"/>
<dbReference type="Proteomes" id="UP000263232">
    <property type="component" value="Chromosome"/>
</dbReference>
<dbReference type="InterPro" id="IPR027417">
    <property type="entry name" value="P-loop_NTPase"/>
</dbReference>
<dbReference type="FunFam" id="3.40.50.300:FF:000056">
    <property type="entry name" value="Cell division ATP-binding protein FtsE"/>
    <property type="match status" value="1"/>
</dbReference>
<dbReference type="PROSITE" id="PS50893">
    <property type="entry name" value="ABC_TRANSPORTER_2"/>
    <property type="match status" value="1"/>
</dbReference>
<proteinExistence type="inferred from homology"/>
<evidence type="ECO:0000256" key="4">
    <source>
        <dbReference type="ARBA" id="ARBA00022741"/>
    </source>
</evidence>
<dbReference type="InterPro" id="IPR003439">
    <property type="entry name" value="ABC_transporter-like_ATP-bd"/>
</dbReference>
<dbReference type="SUPFAM" id="SSF55021">
    <property type="entry name" value="ACT-like"/>
    <property type="match status" value="1"/>
</dbReference>
<keyword evidence="13" id="KW-1185">Reference proteome</keyword>
<dbReference type="Pfam" id="PF09383">
    <property type="entry name" value="NIL"/>
    <property type="match status" value="1"/>
</dbReference>
<dbReference type="KEGG" id="abae:CL176_00320"/>
<comment type="similarity">
    <text evidence="1">Belongs to the ABC transporter superfamily.</text>
</comment>
<protein>
    <submittedName>
        <fullName evidence="12">Methionine ABC transporter ATP-binding protein</fullName>
    </submittedName>
</protein>
<keyword evidence="7" id="KW-0029">Amino-acid transport</keyword>
<feature type="domain" description="ABC transporter" evidence="11">
    <location>
        <begin position="4"/>
        <end position="241"/>
    </location>
</feature>
<evidence type="ECO:0000256" key="1">
    <source>
        <dbReference type="ARBA" id="ARBA00005417"/>
    </source>
</evidence>
<keyword evidence="3" id="KW-1003">Cell membrane</keyword>
<dbReference type="GO" id="GO:0006865">
    <property type="term" value="P:amino acid transport"/>
    <property type="evidence" value="ECO:0007669"/>
    <property type="project" value="UniProtKB-KW"/>
</dbReference>
<dbReference type="Gene3D" id="3.30.70.260">
    <property type="match status" value="1"/>
</dbReference>
<dbReference type="PANTHER" id="PTHR43166">
    <property type="entry name" value="AMINO ACID IMPORT ATP-BINDING PROTEIN"/>
    <property type="match status" value="1"/>
</dbReference>
<evidence type="ECO:0000313" key="12">
    <source>
        <dbReference type="EMBL" id="AXY24594.1"/>
    </source>
</evidence>
<evidence type="ECO:0000259" key="11">
    <source>
        <dbReference type="PROSITE" id="PS50893"/>
    </source>
</evidence>
<dbReference type="Pfam" id="PF00005">
    <property type="entry name" value="ABC_tran"/>
    <property type="match status" value="1"/>
</dbReference>
<dbReference type="RefSeq" id="WP_118989518.1">
    <property type="nucleotide sequence ID" value="NZ_CP023434.1"/>
</dbReference>
<dbReference type="GO" id="GO:0016887">
    <property type="term" value="F:ATP hydrolysis activity"/>
    <property type="evidence" value="ECO:0007669"/>
    <property type="project" value="InterPro"/>
</dbReference>
<gene>
    <name evidence="12" type="ORF">CL176_00320</name>
</gene>
<evidence type="ECO:0000256" key="9">
    <source>
        <dbReference type="ARBA" id="ARBA00049360"/>
    </source>
</evidence>
<dbReference type="SMART" id="SM00382">
    <property type="entry name" value="AAA"/>
    <property type="match status" value="1"/>
</dbReference>
<comment type="catalytic activity">
    <reaction evidence="9">
        <text>ATP + H2O = ADP + phosphate + H(+)</text>
        <dbReference type="Rhea" id="RHEA:13065"/>
        <dbReference type="ChEBI" id="CHEBI:15377"/>
        <dbReference type="ChEBI" id="CHEBI:15378"/>
        <dbReference type="ChEBI" id="CHEBI:30616"/>
        <dbReference type="ChEBI" id="CHEBI:43474"/>
        <dbReference type="ChEBI" id="CHEBI:456216"/>
    </reaction>
</comment>
<keyword evidence="2" id="KW-0813">Transport</keyword>
<dbReference type="GO" id="GO:0005524">
    <property type="term" value="F:ATP binding"/>
    <property type="evidence" value="ECO:0007669"/>
    <property type="project" value="UniProtKB-KW"/>
</dbReference>
<evidence type="ECO:0000256" key="5">
    <source>
        <dbReference type="ARBA" id="ARBA00022840"/>
    </source>
</evidence>
<dbReference type="OrthoDB" id="9802264at2"/>
<dbReference type="EMBL" id="CP023434">
    <property type="protein sequence ID" value="AXY24594.1"/>
    <property type="molecule type" value="Genomic_DNA"/>
</dbReference>
<dbReference type="SMART" id="SM00930">
    <property type="entry name" value="NIL"/>
    <property type="match status" value="1"/>
</dbReference>
<evidence type="ECO:0000256" key="10">
    <source>
        <dbReference type="ARBA" id="ARBA00055994"/>
    </source>
</evidence>
<dbReference type="GO" id="GO:0005886">
    <property type="term" value="C:plasma membrane"/>
    <property type="evidence" value="ECO:0007669"/>
    <property type="project" value="UniProtKB-ARBA"/>
</dbReference>
<dbReference type="CDD" id="cd03258">
    <property type="entry name" value="ABC_MetN_methionine_transporter"/>
    <property type="match status" value="1"/>
</dbReference>
<dbReference type="InterPro" id="IPR050086">
    <property type="entry name" value="MetN_ABC_transporter-like"/>
</dbReference>
<dbReference type="PANTHER" id="PTHR43166:SF30">
    <property type="entry name" value="METHIONINE IMPORT ATP-BINDING PROTEIN METN"/>
    <property type="match status" value="1"/>
</dbReference>
<accession>A0A347WHN7</accession>
<dbReference type="SUPFAM" id="SSF52540">
    <property type="entry name" value="P-loop containing nucleoside triphosphate hydrolases"/>
    <property type="match status" value="1"/>
</dbReference>
<dbReference type="InterPro" id="IPR003593">
    <property type="entry name" value="AAA+_ATPase"/>
</dbReference>
<evidence type="ECO:0000256" key="6">
    <source>
        <dbReference type="ARBA" id="ARBA00022967"/>
    </source>
</evidence>
<dbReference type="PROSITE" id="PS00211">
    <property type="entry name" value="ABC_TRANSPORTER_1"/>
    <property type="match status" value="1"/>
</dbReference>
<evidence type="ECO:0000256" key="2">
    <source>
        <dbReference type="ARBA" id="ARBA00022448"/>
    </source>
</evidence>
<keyword evidence="5 12" id="KW-0067">ATP-binding</keyword>
<organism evidence="12 13">
    <name type="scientific">Suicoccus acidiformans</name>
    <dbReference type="NCBI Taxonomy" id="2036206"/>
    <lineage>
        <taxon>Bacteria</taxon>
        <taxon>Bacillati</taxon>
        <taxon>Bacillota</taxon>
        <taxon>Bacilli</taxon>
        <taxon>Lactobacillales</taxon>
        <taxon>Aerococcaceae</taxon>
        <taxon>Suicoccus</taxon>
    </lineage>
</organism>
<sequence>MINLQDIDVIFETDERIVQAVKDVSIRVDKGEIFGIVGYSGAGKSTLVRTINLLQRPTSGSVQVNGQDLMSLNSSELRQARKKIGMIFQHFNLMESRTIFDNVAFPLKGSGLSKDEINAKVLDLLELVGLDSKTHNHPSQLSGGQKQRVAIARALANDPDILLCDEATSALDPKTTSSILRLLKDLNEKLGLTMVVITHEMSVVKDLCDKVAVMENGQILEQGTILDIFTNPQKPLTREFINTATHFDQELEVVLKQPLTRELNEKGVIYRLSYVGSETTKPIIANLVREFDVDANILYGHVEVLQGTPTGNLVIALDGEPDAIERAIATLETRSVSAQSLDDIILQYVKEEGLQ</sequence>
<evidence type="ECO:0000256" key="8">
    <source>
        <dbReference type="ARBA" id="ARBA00023136"/>
    </source>
</evidence>
<keyword evidence="8" id="KW-0472">Membrane</keyword>
<evidence type="ECO:0000256" key="3">
    <source>
        <dbReference type="ARBA" id="ARBA00022475"/>
    </source>
</evidence>
<name>A0A347WHN7_9LACT</name>
<dbReference type="InterPro" id="IPR045865">
    <property type="entry name" value="ACT-like_dom_sf"/>
</dbReference>
<evidence type="ECO:0000256" key="7">
    <source>
        <dbReference type="ARBA" id="ARBA00022970"/>
    </source>
</evidence>
<evidence type="ECO:0000313" key="13">
    <source>
        <dbReference type="Proteomes" id="UP000263232"/>
    </source>
</evidence>
<dbReference type="Gene3D" id="3.40.50.300">
    <property type="entry name" value="P-loop containing nucleotide triphosphate hydrolases"/>
    <property type="match status" value="1"/>
</dbReference>
<keyword evidence="6" id="KW-1278">Translocase</keyword>
<dbReference type="InterPro" id="IPR017871">
    <property type="entry name" value="ABC_transporter-like_CS"/>
</dbReference>
<keyword evidence="4" id="KW-0547">Nucleotide-binding</keyword>
<dbReference type="InterPro" id="IPR041701">
    <property type="entry name" value="MetN_ABC"/>
</dbReference>
<comment type="function">
    <text evidence="10">Part of the ABC transporter FtsEX involved in cellular division. Has ATPase activity. Essential for cell division and viability.</text>
</comment>